<feature type="domain" description="N-acetyltransferase" evidence="1">
    <location>
        <begin position="8"/>
        <end position="210"/>
    </location>
</feature>
<name>A0ABU0YQP1_9PROT</name>
<dbReference type="CDD" id="cd04301">
    <property type="entry name" value="NAT_SF"/>
    <property type="match status" value="1"/>
</dbReference>
<comment type="caution">
    <text evidence="2">The sequence shown here is derived from an EMBL/GenBank/DDBJ whole genome shotgun (WGS) entry which is preliminary data.</text>
</comment>
<dbReference type="PANTHER" id="PTHR13170:SF16">
    <property type="entry name" value="PROTEIN O-GLCNACASE"/>
    <property type="match status" value="1"/>
</dbReference>
<proteinExistence type="predicted"/>
<evidence type="ECO:0000313" key="2">
    <source>
        <dbReference type="EMBL" id="MDQ7250045.1"/>
    </source>
</evidence>
<dbReference type="Pfam" id="PF00583">
    <property type="entry name" value="Acetyltransf_1"/>
    <property type="match status" value="1"/>
</dbReference>
<dbReference type="EMBL" id="JAUYVI010000006">
    <property type="protein sequence ID" value="MDQ7250045.1"/>
    <property type="molecule type" value="Genomic_DNA"/>
</dbReference>
<protein>
    <submittedName>
        <fullName evidence="2">GNAT family N-acetyltransferase</fullName>
    </submittedName>
</protein>
<dbReference type="Gene3D" id="3.40.630.30">
    <property type="match status" value="1"/>
</dbReference>
<dbReference type="InterPro" id="IPR051822">
    <property type="entry name" value="Glycosyl_Hydrolase_84"/>
</dbReference>
<dbReference type="InterPro" id="IPR000182">
    <property type="entry name" value="GNAT_dom"/>
</dbReference>
<organism evidence="2 3">
    <name type="scientific">Dongia sedimenti</name>
    <dbReference type="NCBI Taxonomy" id="3064282"/>
    <lineage>
        <taxon>Bacteria</taxon>
        <taxon>Pseudomonadati</taxon>
        <taxon>Pseudomonadota</taxon>
        <taxon>Alphaproteobacteria</taxon>
        <taxon>Rhodospirillales</taxon>
        <taxon>Dongiaceae</taxon>
        <taxon>Dongia</taxon>
    </lineage>
</organism>
<dbReference type="Proteomes" id="UP001230156">
    <property type="component" value="Unassembled WGS sequence"/>
</dbReference>
<dbReference type="InterPro" id="IPR016181">
    <property type="entry name" value="Acyl_CoA_acyltransferase"/>
</dbReference>
<reference evidence="3" key="1">
    <citation type="submission" date="2023-08" db="EMBL/GenBank/DDBJ databases">
        <title>Rhodospirillaceae gen. nov., a novel taxon isolated from the Yangtze River Yuezi River estuary sludge.</title>
        <authorList>
            <person name="Ruan L."/>
        </authorList>
    </citation>
    <scope>NUCLEOTIDE SEQUENCE [LARGE SCALE GENOMIC DNA]</scope>
    <source>
        <strain evidence="3">R-7</strain>
    </source>
</reference>
<dbReference type="PANTHER" id="PTHR13170">
    <property type="entry name" value="O-GLCNACASE"/>
    <property type="match status" value="1"/>
</dbReference>
<gene>
    <name evidence="2" type="ORF">Q8A70_20310</name>
</gene>
<keyword evidence="3" id="KW-1185">Reference proteome</keyword>
<accession>A0ABU0YQP1</accession>
<dbReference type="PROSITE" id="PS51186">
    <property type="entry name" value="GNAT"/>
    <property type="match status" value="1"/>
</dbReference>
<dbReference type="RefSeq" id="WP_379958784.1">
    <property type="nucleotide sequence ID" value="NZ_JAUYVI010000006.1"/>
</dbReference>
<evidence type="ECO:0000313" key="3">
    <source>
        <dbReference type="Proteomes" id="UP001230156"/>
    </source>
</evidence>
<evidence type="ECO:0000259" key="1">
    <source>
        <dbReference type="PROSITE" id="PS51186"/>
    </source>
</evidence>
<sequence length="225" mass="24506">MSSDRTGYRLRPATEADLPGLYAVCLKTGDSGKDGTALHDDPTLLGKFFVGPYVVLEPDMAFTLAGPSGPAGYLLGTLDTPAFNRRFESEWLVPLRRAVRDPGADAAAWRQSDWVRRLIHQPGLVFPPALLPYPAHAHIDLLPEARGHGFGRRMMRFLMSRMAARGAGGLHLQVSPANSGGQAFYEKLGFAHLSSPDLPQDTTFMVRRLAGIEPDDSVTDMVLHG</sequence>
<dbReference type="SUPFAM" id="SSF55729">
    <property type="entry name" value="Acyl-CoA N-acyltransferases (Nat)"/>
    <property type="match status" value="1"/>
</dbReference>